<dbReference type="EMBL" id="ATMH01009564">
    <property type="protein sequence ID" value="EPY19230.1"/>
    <property type="molecule type" value="Genomic_DNA"/>
</dbReference>
<dbReference type="PANTHER" id="PTHR11157:SF105">
    <property type="entry name" value="ELONGATION OF FATTY ACIDS PROTEIN"/>
    <property type="match status" value="1"/>
</dbReference>
<dbReference type="AlphaFoldDB" id="S9V8F2"/>
<feature type="transmembrane region" description="Helical" evidence="12">
    <location>
        <begin position="27"/>
        <end position="46"/>
    </location>
</feature>
<keyword evidence="6 12" id="KW-0276">Fatty acid metabolism</keyword>
<gene>
    <name evidence="14" type="ORF">STCU_09564</name>
</gene>
<comment type="caution">
    <text evidence="14">The sequence shown here is derived from an EMBL/GenBank/DDBJ whole genome shotgun (WGS) entry which is preliminary data.</text>
</comment>
<organism evidence="14 15">
    <name type="scientific">Strigomonas culicis</name>
    <dbReference type="NCBI Taxonomy" id="28005"/>
    <lineage>
        <taxon>Eukaryota</taxon>
        <taxon>Discoba</taxon>
        <taxon>Euglenozoa</taxon>
        <taxon>Kinetoplastea</taxon>
        <taxon>Metakinetoplastina</taxon>
        <taxon>Trypanosomatida</taxon>
        <taxon>Trypanosomatidae</taxon>
        <taxon>Strigomonadinae</taxon>
        <taxon>Strigomonas</taxon>
    </lineage>
</organism>
<keyword evidence="3 12" id="KW-0444">Lipid biosynthesis</keyword>
<keyword evidence="7 12" id="KW-1133">Transmembrane helix</keyword>
<feature type="transmembrane region" description="Helical" evidence="12">
    <location>
        <begin position="198"/>
        <end position="222"/>
    </location>
</feature>
<evidence type="ECO:0000256" key="12">
    <source>
        <dbReference type="RuleBase" id="RU361115"/>
    </source>
</evidence>
<keyword evidence="10 12" id="KW-0275">Fatty acid biosynthesis</keyword>
<comment type="similarity">
    <text evidence="2 12">Belongs to the ELO family.</text>
</comment>
<comment type="caution">
    <text evidence="12">Lacks conserved residue(s) required for the propagation of feature annotation.</text>
</comment>
<evidence type="ECO:0000256" key="13">
    <source>
        <dbReference type="SAM" id="MobiDB-lite"/>
    </source>
</evidence>
<name>S9V8F2_9TRYP</name>
<feature type="region of interest" description="Disordered" evidence="13">
    <location>
        <begin position="273"/>
        <end position="292"/>
    </location>
</feature>
<comment type="catalytic activity">
    <reaction evidence="12">
        <text>an acyl-CoA + malonyl-CoA + H(+) = a 3-oxoacyl-CoA + CO2 + CoA</text>
        <dbReference type="Rhea" id="RHEA:50252"/>
        <dbReference type="ChEBI" id="CHEBI:15378"/>
        <dbReference type="ChEBI" id="CHEBI:16526"/>
        <dbReference type="ChEBI" id="CHEBI:57287"/>
        <dbReference type="ChEBI" id="CHEBI:57384"/>
        <dbReference type="ChEBI" id="CHEBI:58342"/>
        <dbReference type="ChEBI" id="CHEBI:90726"/>
    </reaction>
    <physiologicalReaction direction="left-to-right" evidence="12">
        <dbReference type="Rhea" id="RHEA:50253"/>
    </physiologicalReaction>
</comment>
<dbReference type="GO" id="GO:0019367">
    <property type="term" value="P:fatty acid elongation, saturated fatty acid"/>
    <property type="evidence" value="ECO:0007669"/>
    <property type="project" value="TreeGrafter"/>
</dbReference>
<evidence type="ECO:0000313" key="15">
    <source>
        <dbReference type="Proteomes" id="UP000015354"/>
    </source>
</evidence>
<reference evidence="14 15" key="1">
    <citation type="journal article" date="2013" name="PLoS ONE">
        <title>Predicting the Proteins of Angomonas deanei, Strigomonas culicis and Their Respective Endosymbionts Reveals New Aspects of the Trypanosomatidae Family.</title>
        <authorList>
            <person name="Motta M.C."/>
            <person name="Martins A.C."/>
            <person name="de Souza S.S."/>
            <person name="Catta-Preta C.M."/>
            <person name="Silva R."/>
            <person name="Klein C.C."/>
            <person name="de Almeida L.G."/>
            <person name="de Lima Cunha O."/>
            <person name="Ciapina L.P."/>
            <person name="Brocchi M."/>
            <person name="Colabardini A.C."/>
            <person name="de Araujo Lima B."/>
            <person name="Machado C.R."/>
            <person name="de Almeida Soares C.M."/>
            <person name="Probst C.M."/>
            <person name="de Menezes C.B."/>
            <person name="Thompson C.E."/>
            <person name="Bartholomeu D.C."/>
            <person name="Gradia D.F."/>
            <person name="Pavoni D.P."/>
            <person name="Grisard E.C."/>
            <person name="Fantinatti-Garboggini F."/>
            <person name="Marchini F.K."/>
            <person name="Rodrigues-Luiz G.F."/>
            <person name="Wagner G."/>
            <person name="Goldman G.H."/>
            <person name="Fietto J.L."/>
            <person name="Elias M.C."/>
            <person name="Goldman M.H."/>
            <person name="Sagot M.F."/>
            <person name="Pereira M."/>
            <person name="Stoco P.H."/>
            <person name="de Mendonca-Neto R.P."/>
            <person name="Teixeira S.M."/>
            <person name="Maciel T.E."/>
            <person name="de Oliveira Mendes T.A."/>
            <person name="Urmenyi T.P."/>
            <person name="de Souza W."/>
            <person name="Schenkman S."/>
            <person name="de Vasconcelos A.T."/>
        </authorList>
    </citation>
    <scope>NUCLEOTIDE SEQUENCE [LARGE SCALE GENOMIC DNA]</scope>
</reference>
<protein>
    <recommendedName>
        <fullName evidence="11 12">Elongation of fatty acids protein</fullName>
        <ecNumber evidence="12">2.3.1.-</ecNumber>
    </recommendedName>
</protein>
<dbReference type="GO" id="GO:0030148">
    <property type="term" value="P:sphingolipid biosynthetic process"/>
    <property type="evidence" value="ECO:0007669"/>
    <property type="project" value="TreeGrafter"/>
</dbReference>
<keyword evidence="4 12" id="KW-0808">Transferase</keyword>
<keyword evidence="8 12" id="KW-0443">Lipid metabolism</keyword>
<dbReference type="Pfam" id="PF01151">
    <property type="entry name" value="ELO"/>
    <property type="match status" value="1"/>
</dbReference>
<dbReference type="GO" id="GO:0034625">
    <property type="term" value="P:fatty acid elongation, monounsaturated fatty acid"/>
    <property type="evidence" value="ECO:0007669"/>
    <property type="project" value="TreeGrafter"/>
</dbReference>
<evidence type="ECO:0000256" key="1">
    <source>
        <dbReference type="ARBA" id="ARBA00004141"/>
    </source>
</evidence>
<dbReference type="GO" id="GO:0005789">
    <property type="term" value="C:endoplasmic reticulum membrane"/>
    <property type="evidence" value="ECO:0007669"/>
    <property type="project" value="TreeGrafter"/>
</dbReference>
<evidence type="ECO:0000256" key="8">
    <source>
        <dbReference type="ARBA" id="ARBA00023098"/>
    </source>
</evidence>
<dbReference type="Proteomes" id="UP000015354">
    <property type="component" value="Unassembled WGS sequence"/>
</dbReference>
<accession>S9V8F2</accession>
<dbReference type="GO" id="GO:0009922">
    <property type="term" value="F:fatty acid elongase activity"/>
    <property type="evidence" value="ECO:0007669"/>
    <property type="project" value="InterPro"/>
</dbReference>
<feature type="compositionally biased region" description="Acidic residues" evidence="13">
    <location>
        <begin position="283"/>
        <end position="292"/>
    </location>
</feature>
<evidence type="ECO:0000256" key="2">
    <source>
        <dbReference type="ARBA" id="ARBA00007263"/>
    </source>
</evidence>
<dbReference type="GO" id="GO:0042761">
    <property type="term" value="P:very long-chain fatty acid biosynthetic process"/>
    <property type="evidence" value="ECO:0007669"/>
    <property type="project" value="TreeGrafter"/>
</dbReference>
<dbReference type="PANTHER" id="PTHR11157">
    <property type="entry name" value="FATTY ACID ACYL TRANSFERASE-RELATED"/>
    <property type="match status" value="1"/>
</dbReference>
<evidence type="ECO:0000256" key="4">
    <source>
        <dbReference type="ARBA" id="ARBA00022679"/>
    </source>
</evidence>
<feature type="transmembrane region" description="Helical" evidence="12">
    <location>
        <begin position="66"/>
        <end position="86"/>
    </location>
</feature>
<feature type="transmembrane region" description="Helical" evidence="12">
    <location>
        <begin position="166"/>
        <end position="186"/>
    </location>
</feature>
<evidence type="ECO:0000313" key="14">
    <source>
        <dbReference type="EMBL" id="EPY19230.1"/>
    </source>
</evidence>
<evidence type="ECO:0000256" key="11">
    <source>
        <dbReference type="ARBA" id="ARBA00044291"/>
    </source>
</evidence>
<keyword evidence="5 12" id="KW-0812">Transmembrane</keyword>
<keyword evidence="15" id="KW-1185">Reference proteome</keyword>
<evidence type="ECO:0000256" key="3">
    <source>
        <dbReference type="ARBA" id="ARBA00022516"/>
    </source>
</evidence>
<sequence>MEALNNYGENVYNGLVLRQWLEDNVDISVYIAGVYLTFVFAGPHYIEKLFKGKQPVGLIKKAWMLWNFGLSIFSLYGVIRIVPVVLEKFQKNTMYENICIFHPEEFYTTKTGFAVGLFAISKLPEFGDTFFLLMTGKKSLPFLQWFHHVTTYLFAWMSYQMGSSIFIYAAAMNYFVHTIMYFYFALAEAGLKNVVKPFGIYITALQITQMVGGLFFTGYSVYHNYRKVFDPQRAWLPRHRHHRLPHAAAGLHLQLLPLLGDVREVLHPAPAQARREAGRRCGEEEERISEEK</sequence>
<dbReference type="EC" id="2.3.1.-" evidence="12"/>
<keyword evidence="9 12" id="KW-0472">Membrane</keyword>
<evidence type="ECO:0000256" key="5">
    <source>
        <dbReference type="ARBA" id="ARBA00022692"/>
    </source>
</evidence>
<evidence type="ECO:0000256" key="10">
    <source>
        <dbReference type="ARBA" id="ARBA00023160"/>
    </source>
</evidence>
<comment type="subcellular location">
    <subcellularLocation>
        <location evidence="1">Membrane</location>
        <topology evidence="1">Multi-pass membrane protein</topology>
    </subcellularLocation>
</comment>
<dbReference type="InterPro" id="IPR002076">
    <property type="entry name" value="ELO_fam"/>
</dbReference>
<evidence type="ECO:0000256" key="9">
    <source>
        <dbReference type="ARBA" id="ARBA00023136"/>
    </source>
</evidence>
<proteinExistence type="inferred from homology"/>
<evidence type="ECO:0000256" key="6">
    <source>
        <dbReference type="ARBA" id="ARBA00022832"/>
    </source>
</evidence>
<feature type="compositionally biased region" description="Basic and acidic residues" evidence="13">
    <location>
        <begin position="273"/>
        <end position="282"/>
    </location>
</feature>
<dbReference type="OrthoDB" id="434092at2759"/>
<dbReference type="GO" id="GO:0034626">
    <property type="term" value="P:fatty acid elongation, polyunsaturated fatty acid"/>
    <property type="evidence" value="ECO:0007669"/>
    <property type="project" value="TreeGrafter"/>
</dbReference>
<evidence type="ECO:0000256" key="7">
    <source>
        <dbReference type="ARBA" id="ARBA00022989"/>
    </source>
</evidence>